<dbReference type="EMBL" id="JBHSAF010000014">
    <property type="protein sequence ID" value="MFC3914338.1"/>
    <property type="molecule type" value="Genomic_DNA"/>
</dbReference>
<protein>
    <submittedName>
        <fullName evidence="2">Uncharacterized protein</fullName>
    </submittedName>
</protein>
<dbReference type="RefSeq" id="WP_377153103.1">
    <property type="nucleotide sequence ID" value="NZ_JBHSAF010000014.1"/>
</dbReference>
<comment type="caution">
    <text evidence="2">The sequence shown here is derived from an EMBL/GenBank/DDBJ whole genome shotgun (WGS) entry which is preliminary data.</text>
</comment>
<evidence type="ECO:0000313" key="2">
    <source>
        <dbReference type="EMBL" id="MFC3914338.1"/>
    </source>
</evidence>
<feature type="chain" id="PRO_5045377118" evidence="1">
    <location>
        <begin position="25"/>
        <end position="156"/>
    </location>
</feature>
<gene>
    <name evidence="2" type="ORF">ACFOSS_12785</name>
</gene>
<accession>A0ABV8CQP9</accession>
<feature type="signal peptide" evidence="1">
    <location>
        <begin position="1"/>
        <end position="24"/>
    </location>
</feature>
<sequence length="156" mass="16795">MKLIKTCGWGLVACCALLSASALAAPAPVNSPYGSWRLVGASVNVPPACRQSRLEIGQDQVRVISGKPEAPQFSFHSQMAMSHNGNIYVMHLRKPVHNSQPDCQGHAAGDIVKHFNTTRYLQVSGDSLFHYLGPDSSGGYLRYQRVASSARGVSAQ</sequence>
<evidence type="ECO:0000313" key="3">
    <source>
        <dbReference type="Proteomes" id="UP001595692"/>
    </source>
</evidence>
<keyword evidence="1" id="KW-0732">Signal</keyword>
<reference evidence="3" key="1">
    <citation type="journal article" date="2019" name="Int. J. Syst. Evol. Microbiol.">
        <title>The Global Catalogue of Microorganisms (GCM) 10K type strain sequencing project: providing services to taxonomists for standard genome sequencing and annotation.</title>
        <authorList>
            <consortium name="The Broad Institute Genomics Platform"/>
            <consortium name="The Broad Institute Genome Sequencing Center for Infectious Disease"/>
            <person name="Wu L."/>
            <person name="Ma J."/>
        </authorList>
    </citation>
    <scope>NUCLEOTIDE SEQUENCE [LARGE SCALE GENOMIC DNA]</scope>
    <source>
        <strain evidence="3">CCUG 54939</strain>
    </source>
</reference>
<organism evidence="2 3">
    <name type="scientific">Pseudaeromonas sharmana</name>
    <dbReference type="NCBI Taxonomy" id="328412"/>
    <lineage>
        <taxon>Bacteria</taxon>
        <taxon>Pseudomonadati</taxon>
        <taxon>Pseudomonadota</taxon>
        <taxon>Gammaproteobacteria</taxon>
        <taxon>Aeromonadales</taxon>
        <taxon>Aeromonadaceae</taxon>
        <taxon>Pseudaeromonas</taxon>
    </lineage>
</organism>
<proteinExistence type="predicted"/>
<dbReference type="Proteomes" id="UP001595692">
    <property type="component" value="Unassembled WGS sequence"/>
</dbReference>
<keyword evidence="3" id="KW-1185">Reference proteome</keyword>
<evidence type="ECO:0000256" key="1">
    <source>
        <dbReference type="SAM" id="SignalP"/>
    </source>
</evidence>
<name>A0ABV8CQP9_9GAMM</name>